<dbReference type="Pfam" id="PF09344">
    <property type="entry name" value="Cas_CT1975"/>
    <property type="match status" value="1"/>
</dbReference>
<proteinExistence type="predicted"/>
<reference evidence="1 2" key="1">
    <citation type="submission" date="2018-11" db="EMBL/GenBank/DDBJ databases">
        <authorList>
            <person name="Kleinhagauer T."/>
            <person name="Glaeser S.P."/>
            <person name="Spergser J."/>
            <person name="Ruckert C."/>
            <person name="Kaempfer P."/>
            <person name="Busse H.-J."/>
        </authorList>
    </citation>
    <scope>NUCLEOTIDE SEQUENCE [LARGE SCALE GENOMIC DNA]</scope>
    <source>
        <strain evidence="1 2">200CH</strain>
    </source>
</reference>
<keyword evidence="2" id="KW-1185">Reference proteome</keyword>
<organism evidence="1 2">
    <name type="scientific">Corynebacterium choanae</name>
    <dbReference type="NCBI Taxonomy" id="1862358"/>
    <lineage>
        <taxon>Bacteria</taxon>
        <taxon>Bacillati</taxon>
        <taxon>Actinomycetota</taxon>
        <taxon>Actinomycetes</taxon>
        <taxon>Mycobacteriales</taxon>
        <taxon>Corynebacteriaceae</taxon>
        <taxon>Corynebacterium</taxon>
    </lineage>
</organism>
<name>A0A3G6J3P4_9CORY</name>
<dbReference type="OrthoDB" id="5291250at2"/>
<evidence type="ECO:0000313" key="1">
    <source>
        <dbReference type="EMBL" id="AZA12562.1"/>
    </source>
</evidence>
<protein>
    <submittedName>
        <fullName evidence="1">CRISPR system Cascade subunit CasC</fullName>
    </submittedName>
</protein>
<evidence type="ECO:0000313" key="2">
    <source>
        <dbReference type="Proteomes" id="UP000269019"/>
    </source>
</evidence>
<accession>A0A3G6J3P4</accession>
<dbReference type="AlphaFoldDB" id="A0A3G6J3P4"/>
<dbReference type="NCBIfam" id="TIGR01869">
    <property type="entry name" value="casC_Cse4"/>
    <property type="match status" value="1"/>
</dbReference>
<dbReference type="RefSeq" id="WP_123925733.1">
    <property type="nucleotide sequence ID" value="NZ_CP033896.1"/>
</dbReference>
<sequence length="366" mass="40347">MTTYVDFHILQLLPPSNINRDDTGSPKSARFGGVERHRVSSQAWKRATRQEFGRYLDESRLGIRTKQGPKIIAERICELREDCTAEDAFEAAKKIVALGGIKLDKKNPDQTGYLMFYAREEINHLAELAIQLLDGEDVKKAQVRKAIDNARAVDIALFGRMIADAPELNVDASCQVKHALSVHRATPDFDYYTAIDDELGADESGAGMIGTIEFVSSVLYRYATVSVDSLEQNLGDPAASAEAIRAFAQAFTLSMPTGKMNTFANRTRPDFVLVEIREDQPVELGSCFEDAVPADGNTMRNAALRLAQYAIDGDAQFGTAPVKSFYMALDRATTGDLEAVLAERSEKLSFPELVERIGAHVYQPEA</sequence>
<dbReference type="Proteomes" id="UP000269019">
    <property type="component" value="Chromosome"/>
</dbReference>
<gene>
    <name evidence="1" type="primary">casC</name>
    <name evidence="1" type="ORF">CCHOA_00665</name>
</gene>
<dbReference type="InterPro" id="IPR010148">
    <property type="entry name" value="CRISPR-assoc_prot_CT1975"/>
</dbReference>
<dbReference type="EMBL" id="CP033896">
    <property type="protein sequence ID" value="AZA12562.1"/>
    <property type="molecule type" value="Genomic_DNA"/>
</dbReference>
<dbReference type="KEGG" id="ccho:CCHOA_00665"/>